<keyword evidence="4" id="KW-0560">Oxidoreductase</keyword>
<dbReference type="EMBL" id="JBHUFV010000052">
    <property type="protein sequence ID" value="MFD1936759.1"/>
    <property type="molecule type" value="Genomic_DNA"/>
</dbReference>
<protein>
    <submittedName>
        <fullName evidence="10">Dyp-type peroxidase</fullName>
    </submittedName>
</protein>
<dbReference type="NCBIfam" id="TIGR01413">
    <property type="entry name" value="Dyp_perox_fam"/>
    <property type="match status" value="1"/>
</dbReference>
<dbReference type="InterPro" id="IPR048327">
    <property type="entry name" value="Dyp_perox_N"/>
</dbReference>
<dbReference type="Pfam" id="PF04261">
    <property type="entry name" value="Dyp_perox_N"/>
    <property type="match status" value="1"/>
</dbReference>
<comment type="caution">
    <text evidence="10">The sequence shown here is derived from an EMBL/GenBank/DDBJ whole genome shotgun (WGS) entry which is preliminary data.</text>
</comment>
<evidence type="ECO:0000256" key="3">
    <source>
        <dbReference type="ARBA" id="ARBA00022723"/>
    </source>
</evidence>
<name>A0ABW4T6A2_9ACTN</name>
<dbReference type="SUPFAM" id="SSF54909">
    <property type="entry name" value="Dimeric alpha+beta barrel"/>
    <property type="match status" value="1"/>
</dbReference>
<keyword evidence="5" id="KW-0408">Iron</keyword>
<evidence type="ECO:0000256" key="7">
    <source>
        <dbReference type="SAM" id="MobiDB-lite"/>
    </source>
</evidence>
<organism evidence="10 11">
    <name type="scientific">Nonomuraea mangrovi</name>
    <dbReference type="NCBI Taxonomy" id="2316207"/>
    <lineage>
        <taxon>Bacteria</taxon>
        <taxon>Bacillati</taxon>
        <taxon>Actinomycetota</taxon>
        <taxon>Actinomycetes</taxon>
        <taxon>Streptosporangiales</taxon>
        <taxon>Streptosporangiaceae</taxon>
        <taxon>Nonomuraea</taxon>
    </lineage>
</organism>
<evidence type="ECO:0000256" key="6">
    <source>
        <dbReference type="ARBA" id="ARBA00025737"/>
    </source>
</evidence>
<evidence type="ECO:0000256" key="2">
    <source>
        <dbReference type="ARBA" id="ARBA00022559"/>
    </source>
</evidence>
<evidence type="ECO:0000259" key="9">
    <source>
        <dbReference type="Pfam" id="PF20628"/>
    </source>
</evidence>
<dbReference type="GO" id="GO:0004601">
    <property type="term" value="F:peroxidase activity"/>
    <property type="evidence" value="ECO:0007669"/>
    <property type="project" value="UniProtKB-KW"/>
</dbReference>
<evidence type="ECO:0000256" key="4">
    <source>
        <dbReference type="ARBA" id="ARBA00023002"/>
    </source>
</evidence>
<feature type="region of interest" description="Disordered" evidence="7">
    <location>
        <begin position="310"/>
        <end position="363"/>
    </location>
</feature>
<feature type="domain" description="Dyp-type peroxidase N-terminal" evidence="8">
    <location>
        <begin position="10"/>
        <end position="138"/>
    </location>
</feature>
<evidence type="ECO:0000256" key="5">
    <source>
        <dbReference type="ARBA" id="ARBA00023004"/>
    </source>
</evidence>
<dbReference type="InterPro" id="IPR006314">
    <property type="entry name" value="Dyp_peroxidase"/>
</dbReference>
<comment type="cofactor">
    <cofactor evidence="1">
        <name>heme b</name>
        <dbReference type="ChEBI" id="CHEBI:60344"/>
    </cofactor>
</comment>
<reference evidence="11" key="1">
    <citation type="journal article" date="2019" name="Int. J. Syst. Evol. Microbiol.">
        <title>The Global Catalogue of Microorganisms (GCM) 10K type strain sequencing project: providing services to taxonomists for standard genome sequencing and annotation.</title>
        <authorList>
            <consortium name="The Broad Institute Genomics Platform"/>
            <consortium name="The Broad Institute Genome Sequencing Center for Infectious Disease"/>
            <person name="Wu L."/>
            <person name="Ma J."/>
        </authorList>
    </citation>
    <scope>NUCLEOTIDE SEQUENCE [LARGE SCALE GENOMIC DNA]</scope>
    <source>
        <strain evidence="11">ICMP 6774ER</strain>
    </source>
</reference>
<evidence type="ECO:0000313" key="11">
    <source>
        <dbReference type="Proteomes" id="UP001597368"/>
    </source>
</evidence>
<dbReference type="PANTHER" id="PTHR30521">
    <property type="entry name" value="DEFERROCHELATASE/PEROXIDASE"/>
    <property type="match status" value="1"/>
</dbReference>
<dbReference type="Proteomes" id="UP001597368">
    <property type="component" value="Unassembled WGS sequence"/>
</dbReference>
<sequence>MAELADALPQPVLSPLTRAAIFIVATIDPGGEPAARDLLSDLDALQRAIGFRAPDSTLSCVAAIGSHAWDRLFAGPRPAELHPFRELVGSRHRAVSTSGDLLFHIRAQRLDLCFALASEIMDRLYGAVTVRDEVHGFKYFDVRDLLGFVDGTENPVGPDAHEAVVIGDEDPAFVGGSYVIVQKYLHDLRAWNALPVEAQERAIGRRKLTDIELDDDSKPADSHVSLTTIVDPDGTERQILRDNMPFGSVGRGEFGTYFIGYARTPTVTERMLERMFLGTPQADHDRILDFSTAVTGTLFFVPSADFLQDLPDPPNGATTTDTDLSPAAPVPATTDTGPSPAAPVPATTDGSLGIGDLKRGTAR</sequence>
<keyword evidence="11" id="KW-1185">Reference proteome</keyword>
<dbReference type="PROSITE" id="PS51404">
    <property type="entry name" value="DYP_PEROXIDASE"/>
    <property type="match status" value="1"/>
</dbReference>
<evidence type="ECO:0000259" key="8">
    <source>
        <dbReference type="Pfam" id="PF04261"/>
    </source>
</evidence>
<keyword evidence="3" id="KW-0479">Metal-binding</keyword>
<comment type="similarity">
    <text evidence="6">Belongs to the DyP-type peroxidase family.</text>
</comment>
<dbReference type="PANTHER" id="PTHR30521:SF0">
    <property type="entry name" value="DYP-TYPE PEROXIDASE FAMILY PROTEIN"/>
    <property type="match status" value="1"/>
</dbReference>
<proteinExistence type="inferred from homology"/>
<dbReference type="InterPro" id="IPR011008">
    <property type="entry name" value="Dimeric_a/b-barrel"/>
</dbReference>
<keyword evidence="2 10" id="KW-0575">Peroxidase</keyword>
<dbReference type="RefSeq" id="WP_379577333.1">
    <property type="nucleotide sequence ID" value="NZ_JBHUFV010000052.1"/>
</dbReference>
<accession>A0ABW4T6A2</accession>
<feature type="domain" description="Dyp-type peroxidase C-terminal" evidence="9">
    <location>
        <begin position="142"/>
        <end position="305"/>
    </location>
</feature>
<gene>
    <name evidence="10" type="ORF">ACFSKW_35355</name>
</gene>
<evidence type="ECO:0000313" key="10">
    <source>
        <dbReference type="EMBL" id="MFD1936759.1"/>
    </source>
</evidence>
<dbReference type="InterPro" id="IPR048328">
    <property type="entry name" value="Dyp_perox_C"/>
</dbReference>
<dbReference type="Pfam" id="PF20628">
    <property type="entry name" value="Dyp_perox_C"/>
    <property type="match status" value="1"/>
</dbReference>
<evidence type="ECO:0000256" key="1">
    <source>
        <dbReference type="ARBA" id="ARBA00001970"/>
    </source>
</evidence>